<gene>
    <name evidence="2" type="ORF">BROFUL_02860</name>
</gene>
<dbReference type="EMBL" id="LAQJ01000269">
    <property type="protein sequence ID" value="KKO18451.1"/>
    <property type="molecule type" value="Genomic_DNA"/>
</dbReference>
<sequence length="79" mass="8520">MQRIEKMADAIGLSSPPPTPRQRGTITDVLVGCLCQNKELVVILVQRSTNMSTYVTVIASDSEAIFSLSPGCSILQIEP</sequence>
<name>A0A0M2UTY5_9BACT</name>
<proteinExistence type="predicted"/>
<feature type="region of interest" description="Disordered" evidence="1">
    <location>
        <begin position="1"/>
        <end position="23"/>
    </location>
</feature>
<keyword evidence="3" id="KW-1185">Reference proteome</keyword>
<protein>
    <submittedName>
        <fullName evidence="2">Uncharacterized protein</fullName>
    </submittedName>
</protein>
<dbReference type="AlphaFoldDB" id="A0A0M2UTY5"/>
<reference evidence="2 3" key="1">
    <citation type="journal article" date="2013" name="BMC Microbiol.">
        <title>Identification of the type II cytochrome c maturation pathway in anammox bacteria by comparative genomics.</title>
        <authorList>
            <person name="Ferousi C."/>
            <person name="Speth D.R."/>
            <person name="Reimann J."/>
            <person name="Op den Camp H.J."/>
            <person name="Allen J.W."/>
            <person name="Keltjens J.T."/>
            <person name="Jetten M.S."/>
        </authorList>
    </citation>
    <scope>NUCLEOTIDE SEQUENCE [LARGE SCALE GENOMIC DNA]</scope>
    <source>
        <strain evidence="2">RU1</strain>
    </source>
</reference>
<evidence type="ECO:0000313" key="2">
    <source>
        <dbReference type="EMBL" id="KKO18451.1"/>
    </source>
</evidence>
<dbReference type="Proteomes" id="UP000034954">
    <property type="component" value="Unassembled WGS sequence"/>
</dbReference>
<evidence type="ECO:0000256" key="1">
    <source>
        <dbReference type="SAM" id="MobiDB-lite"/>
    </source>
</evidence>
<comment type="caution">
    <text evidence="2">The sequence shown here is derived from an EMBL/GenBank/DDBJ whole genome shotgun (WGS) entry which is preliminary data.</text>
</comment>
<evidence type="ECO:0000313" key="3">
    <source>
        <dbReference type="Proteomes" id="UP000034954"/>
    </source>
</evidence>
<accession>A0A0M2UTY5</accession>
<organism evidence="2 3">
    <name type="scientific">Candidatus Brocadia fulgida</name>
    <dbReference type="NCBI Taxonomy" id="380242"/>
    <lineage>
        <taxon>Bacteria</taxon>
        <taxon>Pseudomonadati</taxon>
        <taxon>Planctomycetota</taxon>
        <taxon>Candidatus Brocadiia</taxon>
        <taxon>Candidatus Brocadiales</taxon>
        <taxon>Candidatus Brocadiaceae</taxon>
        <taxon>Candidatus Brocadia</taxon>
    </lineage>
</organism>